<dbReference type="Proteomes" id="UP000287651">
    <property type="component" value="Unassembled WGS sequence"/>
</dbReference>
<reference evidence="1 2" key="1">
    <citation type="journal article" date="2014" name="Agronomy (Basel)">
        <title>A Draft Genome Sequence for Ensete ventricosum, the Drought-Tolerant Tree Against Hunger.</title>
        <authorList>
            <person name="Harrison J."/>
            <person name="Moore K.A."/>
            <person name="Paszkiewicz K."/>
            <person name="Jones T."/>
            <person name="Grant M."/>
            <person name="Ambacheew D."/>
            <person name="Muzemil S."/>
            <person name="Studholme D.J."/>
        </authorList>
    </citation>
    <scope>NUCLEOTIDE SEQUENCE [LARGE SCALE GENOMIC DNA]</scope>
</reference>
<dbReference type="EMBL" id="AMZH03020903">
    <property type="protein sequence ID" value="RRT38739.1"/>
    <property type="molecule type" value="Genomic_DNA"/>
</dbReference>
<proteinExistence type="predicted"/>
<comment type="caution">
    <text evidence="1">The sequence shown here is derived from an EMBL/GenBank/DDBJ whole genome shotgun (WGS) entry which is preliminary data.</text>
</comment>
<sequence>MKTCNALKHPHNCQPETTATDGQTRITSARTAETMASQDDDKCIPCCCSQMGSIQLGACAPTSPTAQPKDLTSSTSISTGFETREWEAMGDCIRAFMRGAKTESQKRKGKRESPTLHCLPRPPRAVFSSYPPGFRQSSAAAPVPAFILSIGIL</sequence>
<accession>A0A426XGW9</accession>
<evidence type="ECO:0000313" key="1">
    <source>
        <dbReference type="EMBL" id="RRT38739.1"/>
    </source>
</evidence>
<dbReference type="AlphaFoldDB" id="A0A426XGW9"/>
<organism evidence="1 2">
    <name type="scientific">Ensete ventricosum</name>
    <name type="common">Abyssinian banana</name>
    <name type="synonym">Musa ensete</name>
    <dbReference type="NCBI Taxonomy" id="4639"/>
    <lineage>
        <taxon>Eukaryota</taxon>
        <taxon>Viridiplantae</taxon>
        <taxon>Streptophyta</taxon>
        <taxon>Embryophyta</taxon>
        <taxon>Tracheophyta</taxon>
        <taxon>Spermatophyta</taxon>
        <taxon>Magnoliopsida</taxon>
        <taxon>Liliopsida</taxon>
        <taxon>Zingiberales</taxon>
        <taxon>Musaceae</taxon>
        <taxon>Ensete</taxon>
    </lineage>
</organism>
<gene>
    <name evidence="1" type="ORF">B296_00053841</name>
</gene>
<protein>
    <submittedName>
        <fullName evidence="1">Uncharacterized protein</fullName>
    </submittedName>
</protein>
<evidence type="ECO:0000313" key="2">
    <source>
        <dbReference type="Proteomes" id="UP000287651"/>
    </source>
</evidence>
<name>A0A426XGW9_ENSVE</name>